<dbReference type="InterPro" id="IPR029063">
    <property type="entry name" value="SAM-dependent_MTases_sf"/>
</dbReference>
<dbReference type="AlphaFoldDB" id="A0A443YXU2"/>
<dbReference type="SUPFAM" id="SSF53335">
    <property type="entry name" value="S-adenosyl-L-methionine-dependent methyltransferases"/>
    <property type="match status" value="1"/>
</dbReference>
<dbReference type="Pfam" id="PF04378">
    <property type="entry name" value="RsmJ"/>
    <property type="match status" value="1"/>
</dbReference>
<feature type="binding site" evidence="1">
    <location>
        <position position="171"/>
    </location>
    <ligand>
        <name>S-adenosyl-L-methionine</name>
        <dbReference type="ChEBI" id="CHEBI:59789"/>
    </ligand>
</feature>
<feature type="binding site" evidence="1">
    <location>
        <position position="102"/>
    </location>
    <ligand>
        <name>S-adenosyl-L-methionine</name>
        <dbReference type="ChEBI" id="CHEBI:59789"/>
    </ligand>
</feature>
<dbReference type="GO" id="GO:0003723">
    <property type="term" value="F:RNA binding"/>
    <property type="evidence" value="ECO:0007669"/>
    <property type="project" value="UniProtKB-UniRule"/>
</dbReference>
<organism evidence="2 3">
    <name type="scientific">Pseudidiomarina gelatinasegens</name>
    <dbReference type="NCBI Taxonomy" id="2487740"/>
    <lineage>
        <taxon>Bacteria</taxon>
        <taxon>Pseudomonadati</taxon>
        <taxon>Pseudomonadota</taxon>
        <taxon>Gammaproteobacteria</taxon>
        <taxon>Alteromonadales</taxon>
        <taxon>Idiomarinaceae</taxon>
        <taxon>Pseudidiomarina</taxon>
    </lineage>
</organism>
<dbReference type="EC" id="2.1.1.266" evidence="1"/>
<sequence>MNYRHSYHAGNFADVLKHVLQCVALDYLQQKDKPFWLLDTHAGIGMYDLTGEQAQKTGEAVEGIGRLLNRSDLPESIQRYVNLVREVNDPNQPEQLRWYPGSPWFSAQHLREQDQLTLCEMHREDSGALSENVRKEFPAAKQIKVLEHTNGYGALKALLPPPQKRGMVLIDPPFEQRDEFEQVVKALQEGVKRWATGIYAVWYPIKDPLTVGDFHQKVKSIPGVEKLFAVDLLIRAATDSSKLNGCGMLFINPPFGLTQQINDIMDYLTPILAQDRGAEYQSLWL</sequence>
<keyword evidence="1 2" id="KW-0489">Methyltransferase</keyword>
<comment type="catalytic activity">
    <reaction evidence="1">
        <text>adenosine(2030) in 23S rRNA + S-adenosyl-L-methionine = N(6)-methyladenosine(2030) in 23S rRNA + S-adenosyl-L-homocysteine + H(+)</text>
        <dbReference type="Rhea" id="RHEA:43736"/>
        <dbReference type="Rhea" id="RHEA-COMP:10668"/>
        <dbReference type="Rhea" id="RHEA-COMP:10669"/>
        <dbReference type="ChEBI" id="CHEBI:15378"/>
        <dbReference type="ChEBI" id="CHEBI:57856"/>
        <dbReference type="ChEBI" id="CHEBI:59789"/>
        <dbReference type="ChEBI" id="CHEBI:74411"/>
        <dbReference type="ChEBI" id="CHEBI:74449"/>
        <dbReference type="EC" id="2.1.1.266"/>
    </reaction>
</comment>
<dbReference type="Proteomes" id="UP000288789">
    <property type="component" value="Unassembled WGS sequence"/>
</dbReference>
<reference evidence="2 3" key="1">
    <citation type="submission" date="2018-12" db="EMBL/GenBank/DDBJ databases">
        <authorList>
            <person name="Li A."/>
            <person name="Zhang M."/>
            <person name="Zhu H."/>
        </authorList>
    </citation>
    <scope>NUCLEOTIDE SEQUENCE [LARGE SCALE GENOMIC DNA]</scope>
    <source>
        <strain evidence="2 3">R04H25</strain>
    </source>
</reference>
<feature type="binding site" evidence="1">
    <location>
        <position position="18"/>
    </location>
    <ligand>
        <name>S-adenosyl-L-methionine</name>
        <dbReference type="ChEBI" id="CHEBI:59789"/>
    </ligand>
</feature>
<dbReference type="Gene3D" id="3.40.50.150">
    <property type="entry name" value="Vaccinia Virus protein VP39"/>
    <property type="match status" value="1"/>
</dbReference>
<keyword evidence="1" id="KW-0694">RNA-binding</keyword>
<proteinExistence type="inferred from homology"/>
<comment type="function">
    <text evidence="1">Specifically methylates the adenine in position 2030 of 23S rRNA.</text>
</comment>
<feature type="binding site" evidence="1">
    <location>
        <position position="120"/>
    </location>
    <ligand>
        <name>S-adenosyl-L-methionine</name>
        <dbReference type="ChEBI" id="CHEBI:59789"/>
    </ligand>
</feature>
<dbReference type="HAMAP" id="MF_00934">
    <property type="entry name" value="23SrRNA_methyltr_J"/>
    <property type="match status" value="1"/>
</dbReference>
<comment type="subunit">
    <text evidence="1">Monomer.</text>
</comment>
<dbReference type="OrthoDB" id="9791274at2"/>
<dbReference type="InterPro" id="IPR007473">
    <property type="entry name" value="RlmJ"/>
</dbReference>
<gene>
    <name evidence="1" type="primary">rlmJ</name>
    <name evidence="2" type="ORF">EGC76_10915</name>
</gene>
<dbReference type="GO" id="GO:0070475">
    <property type="term" value="P:rRNA base methylation"/>
    <property type="evidence" value="ECO:0007669"/>
    <property type="project" value="UniProtKB-UniRule"/>
</dbReference>
<comment type="similarity">
    <text evidence="1">Belongs to the RlmJ family.</text>
</comment>
<evidence type="ECO:0000313" key="2">
    <source>
        <dbReference type="EMBL" id="RWU08851.1"/>
    </source>
</evidence>
<keyword evidence="1" id="KW-0949">S-adenosyl-L-methionine</keyword>
<keyword evidence="1 2" id="KW-0808">Transferase</keyword>
<name>A0A443YXU2_9GAMM</name>
<dbReference type="GO" id="GO:0005829">
    <property type="term" value="C:cytosol"/>
    <property type="evidence" value="ECO:0007669"/>
    <property type="project" value="TreeGrafter"/>
</dbReference>
<keyword evidence="3" id="KW-1185">Reference proteome</keyword>
<dbReference type="RefSeq" id="WP_128353039.1">
    <property type="nucleotide sequence ID" value="NZ_RSFE01000010.1"/>
</dbReference>
<dbReference type="PANTHER" id="PTHR37426">
    <property type="entry name" value="RIBOSOMAL RNA LARGE SUBUNIT METHYLTRANSFERASE J"/>
    <property type="match status" value="1"/>
</dbReference>
<feature type="binding site" evidence="1">
    <location>
        <position position="41"/>
    </location>
    <ligand>
        <name>S-adenosyl-L-methionine</name>
        <dbReference type="ChEBI" id="CHEBI:59789"/>
    </ligand>
</feature>
<feature type="active site" description="Proton acceptor" evidence="1">
    <location>
        <position position="171"/>
    </location>
</feature>
<protein>
    <recommendedName>
        <fullName evidence="1">Ribosomal RNA large subunit methyltransferase J</fullName>
        <ecNumber evidence="1">2.1.1.266</ecNumber>
    </recommendedName>
    <alternativeName>
        <fullName evidence="1">23S rRNA (adenine(2030)-N6)-methyltransferase</fullName>
    </alternativeName>
    <alternativeName>
        <fullName evidence="1">23S rRNA m6A2030 methyltransferase</fullName>
    </alternativeName>
</protein>
<comment type="caution">
    <text evidence="2">The sequence shown here is derived from an EMBL/GenBank/DDBJ whole genome shotgun (WGS) entry which is preliminary data.</text>
</comment>
<keyword evidence="1" id="KW-0698">rRNA processing</keyword>
<dbReference type="EMBL" id="RSFE01000010">
    <property type="protein sequence ID" value="RWU08851.1"/>
    <property type="molecule type" value="Genomic_DNA"/>
</dbReference>
<dbReference type="GO" id="GO:0036307">
    <property type="term" value="F:23S rRNA (adenine(2030)-N(6))-methyltransferase activity"/>
    <property type="evidence" value="ECO:0007669"/>
    <property type="project" value="UniProtKB-UniRule"/>
</dbReference>
<evidence type="ECO:0000313" key="3">
    <source>
        <dbReference type="Proteomes" id="UP000288789"/>
    </source>
</evidence>
<feature type="site" description="Interaction with substrate rRNA" evidence="1">
    <location>
        <position position="3"/>
    </location>
</feature>
<accession>A0A443YXU2</accession>
<dbReference type="PANTHER" id="PTHR37426:SF1">
    <property type="entry name" value="RIBOSOMAL RNA LARGE SUBUNIT METHYLTRANSFERASE J"/>
    <property type="match status" value="1"/>
</dbReference>
<evidence type="ECO:0000256" key="1">
    <source>
        <dbReference type="HAMAP-Rule" id="MF_00934"/>
    </source>
</evidence>
<feature type="binding site" evidence="1">
    <location>
        <begin position="150"/>
        <end position="151"/>
    </location>
    <ligand>
        <name>S-adenosyl-L-methionine</name>
        <dbReference type="ChEBI" id="CHEBI:59789"/>
    </ligand>
</feature>